<evidence type="ECO:0000313" key="4">
    <source>
        <dbReference type="EMBL" id="KAF9136440.1"/>
    </source>
</evidence>
<dbReference type="GO" id="GO:0007094">
    <property type="term" value="P:mitotic spindle assembly checkpoint signaling"/>
    <property type="evidence" value="ECO:0007669"/>
    <property type="project" value="TreeGrafter"/>
</dbReference>
<evidence type="ECO:0000259" key="3">
    <source>
        <dbReference type="SMART" id="SM00787"/>
    </source>
</evidence>
<evidence type="ECO:0000256" key="1">
    <source>
        <dbReference type="SAM" id="Coils"/>
    </source>
</evidence>
<dbReference type="SMART" id="SM00787">
    <property type="entry name" value="Spc7"/>
    <property type="match status" value="1"/>
</dbReference>
<dbReference type="PANTHER" id="PTHR28260:SF1">
    <property type="entry name" value="SPINDLE POLE BODY COMPONENT SPC105"/>
    <property type="match status" value="1"/>
</dbReference>
<evidence type="ECO:0000256" key="2">
    <source>
        <dbReference type="SAM" id="MobiDB-lite"/>
    </source>
</evidence>
<gene>
    <name evidence="4" type="ORF">BG015_003133</name>
</gene>
<feature type="coiled-coil region" evidence="1">
    <location>
        <begin position="915"/>
        <end position="949"/>
    </location>
</feature>
<dbReference type="Proteomes" id="UP000748756">
    <property type="component" value="Unassembled WGS sequence"/>
</dbReference>
<feature type="region of interest" description="Disordered" evidence="2">
    <location>
        <begin position="270"/>
        <end position="334"/>
    </location>
</feature>
<feature type="region of interest" description="Disordered" evidence="2">
    <location>
        <begin position="427"/>
        <end position="447"/>
    </location>
</feature>
<dbReference type="PANTHER" id="PTHR28260">
    <property type="entry name" value="SPINDLE POLE BODY COMPONENT SPC105"/>
    <property type="match status" value="1"/>
</dbReference>
<feature type="compositionally biased region" description="Basic and acidic residues" evidence="2">
    <location>
        <begin position="135"/>
        <end position="147"/>
    </location>
</feature>
<dbReference type="GO" id="GO:0034501">
    <property type="term" value="P:protein localization to kinetochore"/>
    <property type="evidence" value="ECO:0007669"/>
    <property type="project" value="TreeGrafter"/>
</dbReference>
<dbReference type="GO" id="GO:1990758">
    <property type="term" value="P:mitotic sister chromatid biorientation"/>
    <property type="evidence" value="ECO:0007669"/>
    <property type="project" value="TreeGrafter"/>
</dbReference>
<accession>A0A9P5RMQ9</accession>
<feature type="coiled-coil region" evidence="1">
    <location>
        <begin position="996"/>
        <end position="1023"/>
    </location>
</feature>
<sequence>MDEGILSQEEGILSQEPSPVSSPEPSQTDTLLQDTTPSLSAETTTAAEEATTSAEEATTATQAAAVSETESTEAASIITTITATSTSTSITTESAQKQSSENEQHGSIPQKRPVLKENGADFTGEDESPAAAEANQDKNNDNAHGRADSPPSPKKRRISVRVINALAISTLICQLSSLALPGKSILKSTGLEDEGDLTGTQETPDHTGTIDNGELSGVDITETFSSTTEFLKRSRKSIGRRVSFAATARIRMFERDDKEDEHAKTMSFIEGKKAQVNPSNAPFTFQSSRQDNDTNNTVSSMESSGPSQDNQDNQEDENTQNTHTSNGSTDSEKERSFEVNIAHGYSDTTSGSSEANSGLYLQSLLPADGLGSFDDMGDQDADLGPQVEVGQASHSGFTQQMDHLDDGTGDMSLVSEDYSMDFKFQSHRSSLPGRQPAPFGGDDRAENSTTEFANNLQLLATHAESFSTGPPHGHSDLGSVAGVMDEAIIANARQALDMLEEQIPGDEDTDMDITAPIGTGIQELAHEMPPIAFHTAEDHTAMFSDFGSQMDMTQTIGVGIVEAITAAPSTQDDTTSQAGTPMDMTQPIGVGIVEAVQVATSTQNDTASQAEEAKNTENSIDVNTYQILETPRRQSFNSRASLRASFGAIDVAANQFQTAHAEVSEQHEKERRQPPFNEPVFQAPQISPATSNLAKKIDRFLVGEPSGLISGPQGDDQYNTLDFLREQNRVRKSITGVSTDGGDISQDHTNNFTNDFINDHSTGASGPEVGDVSYDAGADEDSISELPPISLSQFLGLVGISFLDQLYTSTRRRTIPHQSSTSESYRSADLIKAKAIFTQELNSYRDACRLLKQSIEKTRAFCIEQEKKVLESNPDYFREFRESNADTKEFMKDRLKLVKSHAKLDTSVQFSGLKSELLERQQASLEEHLDKLKKDIANLGQLASEVSKEKAKVSPRHAELKRIVEQATARRRAYAQCDKEQLRMLTEAVDEQGTQIEHFKSVNERKEKELAEVRARVAQLRLLEQTTKERVMAAEKTIQENQYVRPEDVSRAKHRLSVIQATHRWEPLRSPQDSSPSAANGSAFMVAKAGSSTLEFVYDRAVVVVIDSSRIGKDSEAVKVSAFEEEVVDFDLSLGDQQRLHISALASKMRPSMKDYFPLLRDYTSMVAAKYKIGTTIGKILSDVSQFWTRICLIRRDIELVRAYHVVDLVAGSAENLKELELNASPQTRRQSAAVTPVVLLDIRVRFTGPILGAGARRRVPDQSSSDSKKHGHQRQSPEEEPVKFYLWFTFTLSDLLSFPGPNSFTWRLELVYGDIRLLARLSSLPSHEHVAQAVGPCVKKGGYDVMRDICVKVNQLLRT</sequence>
<dbReference type="InterPro" id="IPR013253">
    <property type="entry name" value="Spc7_domain"/>
</dbReference>
<feature type="region of interest" description="Disordered" evidence="2">
    <location>
        <begin position="660"/>
        <end position="683"/>
    </location>
</feature>
<keyword evidence="5" id="KW-1185">Reference proteome</keyword>
<dbReference type="GO" id="GO:0000776">
    <property type="term" value="C:kinetochore"/>
    <property type="evidence" value="ECO:0007669"/>
    <property type="project" value="TreeGrafter"/>
</dbReference>
<reference evidence="4" key="1">
    <citation type="journal article" date="2020" name="Fungal Divers.">
        <title>Resolving the Mortierellaceae phylogeny through synthesis of multi-gene phylogenetics and phylogenomics.</title>
        <authorList>
            <person name="Vandepol N."/>
            <person name="Liber J."/>
            <person name="Desiro A."/>
            <person name="Na H."/>
            <person name="Kennedy M."/>
            <person name="Barry K."/>
            <person name="Grigoriev I.V."/>
            <person name="Miller A.N."/>
            <person name="O'Donnell K."/>
            <person name="Stajich J.E."/>
            <person name="Bonito G."/>
        </authorList>
    </citation>
    <scope>NUCLEOTIDE SEQUENCE</scope>
    <source>
        <strain evidence="4">NRRL 6426</strain>
    </source>
</reference>
<dbReference type="Pfam" id="PF18210">
    <property type="entry name" value="Knl1_RWD_C"/>
    <property type="match status" value="1"/>
</dbReference>
<feature type="compositionally biased region" description="Low complexity" evidence="2">
    <location>
        <begin position="14"/>
        <end position="27"/>
    </location>
</feature>
<feature type="compositionally biased region" description="Polar residues" evidence="2">
    <location>
        <begin position="28"/>
        <end position="39"/>
    </location>
</feature>
<feature type="compositionally biased region" description="Polar residues" evidence="2">
    <location>
        <begin position="96"/>
        <end position="107"/>
    </location>
</feature>
<comment type="caution">
    <text evidence="4">The sequence shown here is derived from an EMBL/GenBank/DDBJ whole genome shotgun (WGS) entry which is preliminary data.</text>
</comment>
<protein>
    <recommendedName>
        <fullName evidence="3">Spc7 kinetochore protein domain-containing protein</fullName>
    </recommendedName>
</protein>
<feature type="region of interest" description="Disordered" evidence="2">
    <location>
        <begin position="190"/>
        <end position="214"/>
    </location>
</feature>
<dbReference type="OrthoDB" id="5592879at2759"/>
<feature type="compositionally biased region" description="Low complexity" evidence="2">
    <location>
        <begin position="40"/>
        <end position="95"/>
    </location>
</feature>
<name>A0A9P5RMQ9_9FUNG</name>
<feature type="region of interest" description="Disordered" evidence="2">
    <location>
        <begin position="1256"/>
        <end position="1278"/>
    </location>
</feature>
<feature type="domain" description="Spc7 kinetochore protein" evidence="3">
    <location>
        <begin position="778"/>
        <end position="1107"/>
    </location>
</feature>
<dbReference type="Pfam" id="PF08317">
    <property type="entry name" value="Spc7"/>
    <property type="match status" value="1"/>
</dbReference>
<organism evidence="4 5">
    <name type="scientific">Linnemannia schmuckeri</name>
    <dbReference type="NCBI Taxonomy" id="64567"/>
    <lineage>
        <taxon>Eukaryota</taxon>
        <taxon>Fungi</taxon>
        <taxon>Fungi incertae sedis</taxon>
        <taxon>Mucoromycota</taxon>
        <taxon>Mortierellomycotina</taxon>
        <taxon>Mortierellomycetes</taxon>
        <taxon>Mortierellales</taxon>
        <taxon>Mortierellaceae</taxon>
        <taxon>Linnemannia</taxon>
    </lineage>
</organism>
<dbReference type="EMBL" id="JAAAUQ010001667">
    <property type="protein sequence ID" value="KAF9136440.1"/>
    <property type="molecule type" value="Genomic_DNA"/>
</dbReference>
<proteinExistence type="predicted"/>
<evidence type="ECO:0000313" key="5">
    <source>
        <dbReference type="Proteomes" id="UP000748756"/>
    </source>
</evidence>
<dbReference type="InterPro" id="IPR040850">
    <property type="entry name" value="Knl1_RWD_C"/>
</dbReference>
<dbReference type="InterPro" id="IPR033338">
    <property type="entry name" value="Spc105/Spc7"/>
</dbReference>
<feature type="compositionally biased region" description="Polar residues" evidence="2">
    <location>
        <begin position="276"/>
        <end position="307"/>
    </location>
</feature>
<keyword evidence="1" id="KW-0175">Coiled coil</keyword>
<feature type="region of interest" description="Disordered" evidence="2">
    <location>
        <begin position="1"/>
        <end position="156"/>
    </location>
</feature>
<feature type="compositionally biased region" description="Basic and acidic residues" evidence="2">
    <location>
        <begin position="662"/>
        <end position="673"/>
    </location>
</feature>